<gene>
    <name evidence="4 6" type="primary">rpsR</name>
    <name evidence="6" type="ORF">TST_1666</name>
</gene>
<accession>A0A0S3QVU7</accession>
<protein>
    <recommendedName>
        <fullName evidence="4">Small ribosomal subunit protein bS18</fullName>
    </recommendedName>
</protein>
<dbReference type="RefSeq" id="WP_068550618.1">
    <property type="nucleotide sequence ID" value="NZ_AP013035.1"/>
</dbReference>
<name>A0A0S3QVU7_THET7</name>
<organism evidence="6 7">
    <name type="scientific">Thermosulfidibacter takaii (strain DSM 17441 / JCM 13301 / NBRC 103674 / ABI70S6)</name>
    <dbReference type="NCBI Taxonomy" id="1298851"/>
    <lineage>
        <taxon>Bacteria</taxon>
        <taxon>Pseudomonadati</taxon>
        <taxon>Thermosulfidibacterota</taxon>
        <taxon>Thermosulfidibacteria</taxon>
        <taxon>Thermosulfidibacterales</taxon>
        <taxon>Thermosulfidibacteraceae</taxon>
    </lineage>
</organism>
<dbReference type="Proteomes" id="UP000063234">
    <property type="component" value="Chromosome"/>
</dbReference>
<dbReference type="InterPro" id="IPR001648">
    <property type="entry name" value="Ribosomal_bS18"/>
</dbReference>
<proteinExistence type="inferred from homology"/>
<keyword evidence="4" id="KW-0694">RNA-binding</keyword>
<dbReference type="STRING" id="1298851.TST_1666"/>
<sequence>MADVKRRFVRRRVCRFCVEGIEEIDYKDVDRLRHYLSERGKILPRRNTGVCAKHQRQLARAIKRARILALLPFVIQ</sequence>
<dbReference type="PANTHER" id="PTHR13479">
    <property type="entry name" value="30S RIBOSOMAL PROTEIN S18"/>
    <property type="match status" value="1"/>
</dbReference>
<evidence type="ECO:0000256" key="3">
    <source>
        <dbReference type="ARBA" id="ARBA00023274"/>
    </source>
</evidence>
<dbReference type="OrthoDB" id="9812008at2"/>
<dbReference type="Gene3D" id="4.10.640.10">
    <property type="entry name" value="Ribosomal protein S18"/>
    <property type="match status" value="1"/>
</dbReference>
<comment type="subunit">
    <text evidence="4">Part of the 30S ribosomal subunit. Forms a tight heterodimer with protein bS6.</text>
</comment>
<dbReference type="GO" id="GO:0006412">
    <property type="term" value="P:translation"/>
    <property type="evidence" value="ECO:0007669"/>
    <property type="project" value="UniProtKB-UniRule"/>
</dbReference>
<dbReference type="HAMAP" id="MF_00270">
    <property type="entry name" value="Ribosomal_bS18"/>
    <property type="match status" value="1"/>
</dbReference>
<dbReference type="SUPFAM" id="SSF46911">
    <property type="entry name" value="Ribosomal protein S18"/>
    <property type="match status" value="1"/>
</dbReference>
<keyword evidence="7" id="KW-1185">Reference proteome</keyword>
<comment type="function">
    <text evidence="4">Binds as a heterodimer with protein bS6 to the central domain of the 16S rRNA, where it helps stabilize the platform of the 30S subunit.</text>
</comment>
<dbReference type="NCBIfam" id="TIGR00165">
    <property type="entry name" value="S18"/>
    <property type="match status" value="1"/>
</dbReference>
<dbReference type="InterPro" id="IPR036870">
    <property type="entry name" value="Ribosomal_bS18_sf"/>
</dbReference>
<keyword evidence="2 4" id="KW-0689">Ribosomal protein</keyword>
<evidence type="ECO:0000256" key="1">
    <source>
        <dbReference type="ARBA" id="ARBA00005589"/>
    </source>
</evidence>
<dbReference type="PATRIC" id="fig|1298851.3.peg.1745"/>
<keyword evidence="3 4" id="KW-0687">Ribonucleoprotein</keyword>
<dbReference type="PANTHER" id="PTHR13479:SF40">
    <property type="entry name" value="SMALL RIBOSOMAL SUBUNIT PROTEIN BS18M"/>
    <property type="match status" value="1"/>
</dbReference>
<dbReference type="EMBL" id="AP013035">
    <property type="protein sequence ID" value="BAT72450.1"/>
    <property type="molecule type" value="Genomic_DNA"/>
</dbReference>
<dbReference type="Pfam" id="PF01084">
    <property type="entry name" value="Ribosomal_S18"/>
    <property type="match status" value="1"/>
</dbReference>
<evidence type="ECO:0000313" key="7">
    <source>
        <dbReference type="Proteomes" id="UP000063234"/>
    </source>
</evidence>
<comment type="similarity">
    <text evidence="1 4 5">Belongs to the bacterial ribosomal protein bS18 family.</text>
</comment>
<evidence type="ECO:0000256" key="4">
    <source>
        <dbReference type="HAMAP-Rule" id="MF_00270"/>
    </source>
</evidence>
<dbReference type="GO" id="GO:0022627">
    <property type="term" value="C:cytosolic small ribosomal subunit"/>
    <property type="evidence" value="ECO:0007669"/>
    <property type="project" value="TreeGrafter"/>
</dbReference>
<dbReference type="GO" id="GO:0003735">
    <property type="term" value="F:structural constituent of ribosome"/>
    <property type="evidence" value="ECO:0007669"/>
    <property type="project" value="InterPro"/>
</dbReference>
<evidence type="ECO:0000256" key="5">
    <source>
        <dbReference type="RuleBase" id="RU003910"/>
    </source>
</evidence>
<dbReference type="AlphaFoldDB" id="A0A0S3QVU7"/>
<reference evidence="7" key="1">
    <citation type="journal article" date="2018" name="Science">
        <title>A primordial and reversible TCA cycle in a facultatively chemolithoautotrophic thermophile.</title>
        <authorList>
            <person name="Nunoura T."/>
            <person name="Chikaraishi Y."/>
            <person name="Izaki R."/>
            <person name="Suwa T."/>
            <person name="Sato T."/>
            <person name="Harada T."/>
            <person name="Mori K."/>
            <person name="Kato Y."/>
            <person name="Miyazaki M."/>
            <person name="Shimamura S."/>
            <person name="Yanagawa K."/>
            <person name="Shuto A."/>
            <person name="Ohkouchi N."/>
            <person name="Fujita N."/>
            <person name="Takaki Y."/>
            <person name="Atomi H."/>
            <person name="Takai K."/>
        </authorList>
    </citation>
    <scope>NUCLEOTIDE SEQUENCE [LARGE SCALE GENOMIC DNA]</scope>
    <source>
        <strain evidence="7">DSM 17441 / JCM 13301 / NBRC 103674 / ABI70S6</strain>
    </source>
</reference>
<evidence type="ECO:0000256" key="2">
    <source>
        <dbReference type="ARBA" id="ARBA00022980"/>
    </source>
</evidence>
<dbReference type="PRINTS" id="PR00974">
    <property type="entry name" value="RIBOSOMALS18"/>
</dbReference>
<dbReference type="KEGG" id="ttk:TST_1666"/>
<dbReference type="GO" id="GO:0070181">
    <property type="term" value="F:small ribosomal subunit rRNA binding"/>
    <property type="evidence" value="ECO:0007669"/>
    <property type="project" value="TreeGrafter"/>
</dbReference>
<keyword evidence="4" id="KW-0699">rRNA-binding</keyword>
<evidence type="ECO:0000313" key="6">
    <source>
        <dbReference type="EMBL" id="BAT72450.1"/>
    </source>
</evidence>